<proteinExistence type="predicted"/>
<name>A0ABR6YXI0_9FIRM</name>
<keyword evidence="1" id="KW-0812">Transmembrane</keyword>
<feature type="transmembrane region" description="Helical" evidence="1">
    <location>
        <begin position="23"/>
        <end position="45"/>
    </location>
</feature>
<evidence type="ECO:0000313" key="2">
    <source>
        <dbReference type="EMBL" id="MBC3899892.1"/>
    </source>
</evidence>
<dbReference type="EMBL" id="WJBE01000007">
    <property type="protein sequence ID" value="MBC3899892.1"/>
    <property type="molecule type" value="Genomic_DNA"/>
</dbReference>
<keyword evidence="1" id="KW-0472">Membrane</keyword>
<evidence type="ECO:0000313" key="3">
    <source>
        <dbReference type="Proteomes" id="UP000622405"/>
    </source>
</evidence>
<comment type="caution">
    <text evidence="2">The sequence shown here is derived from an EMBL/GenBank/DDBJ whole genome shotgun (WGS) entry which is preliminary data.</text>
</comment>
<dbReference type="Proteomes" id="UP000622405">
    <property type="component" value="Unassembled WGS sequence"/>
</dbReference>
<organism evidence="2 3">
    <name type="scientific">Acetobacterium malicum</name>
    <dbReference type="NCBI Taxonomy" id="52692"/>
    <lineage>
        <taxon>Bacteria</taxon>
        <taxon>Bacillati</taxon>
        <taxon>Bacillota</taxon>
        <taxon>Clostridia</taxon>
        <taxon>Eubacteriales</taxon>
        <taxon>Eubacteriaceae</taxon>
        <taxon>Acetobacterium</taxon>
    </lineage>
</organism>
<evidence type="ECO:0000256" key="1">
    <source>
        <dbReference type="SAM" id="Phobius"/>
    </source>
</evidence>
<accession>A0ABR6YXI0</accession>
<gene>
    <name evidence="2" type="ORF">GH811_09715</name>
</gene>
<dbReference type="RefSeq" id="WP_186894288.1">
    <property type="nucleotide sequence ID" value="NZ_WJBE01000007.1"/>
</dbReference>
<keyword evidence="3" id="KW-1185">Reference proteome</keyword>
<keyword evidence="1" id="KW-1133">Transmembrane helix</keyword>
<sequence length="132" mass="14447">MYPIKNYQFAPTGPEPIRFSRGFPLAVTVILFFVVVIISGLVLSIQNTTYAANSRLVYLAAQARAIEFAASGNYHVPVQADLIDYIGTEVDENAVITVVDENQDAAIDYIVYTRGGLVTRYAPGELVASKEK</sequence>
<protein>
    <submittedName>
        <fullName evidence="2">Uncharacterized protein</fullName>
    </submittedName>
</protein>
<reference evidence="2 3" key="1">
    <citation type="journal article" date="2020" name="mSystems">
        <title>Defining Genomic and Predicted Metabolic Features of the Acetobacterium Genus.</title>
        <authorList>
            <person name="Ross D.E."/>
            <person name="Marshall C.W."/>
            <person name="Gulliver D."/>
            <person name="May H.D."/>
            <person name="Norman R.S."/>
        </authorList>
    </citation>
    <scope>NUCLEOTIDE SEQUENCE [LARGE SCALE GENOMIC DNA]</scope>
    <source>
        <strain evidence="2 3">DSM 4132</strain>
    </source>
</reference>